<feature type="domain" description="Helicase ATP-binding" evidence="16">
    <location>
        <begin position="271"/>
        <end position="434"/>
    </location>
</feature>
<keyword evidence="4 15" id="KW-0227">DNA damage</keyword>
<evidence type="ECO:0000256" key="2">
    <source>
        <dbReference type="ARBA" id="ARBA00017846"/>
    </source>
</evidence>
<dbReference type="InterPro" id="IPR045562">
    <property type="entry name" value="RecG_dom3_C"/>
</dbReference>
<comment type="catalytic activity">
    <reaction evidence="12 15">
        <text>Couples ATP hydrolysis with the unwinding of duplex DNA by translocating in the 3'-5' direction.</text>
        <dbReference type="EC" id="5.6.2.4"/>
    </reaction>
</comment>
<evidence type="ECO:0000259" key="17">
    <source>
        <dbReference type="PROSITE" id="PS51194"/>
    </source>
</evidence>
<dbReference type="EMBL" id="QICS01000001">
    <property type="protein sequence ID" value="PXV95418.1"/>
    <property type="molecule type" value="Genomic_DNA"/>
</dbReference>
<accession>A0A318F0J8</accession>
<keyword evidence="3 15" id="KW-0547">Nucleotide-binding</keyword>
<dbReference type="InterPro" id="IPR001650">
    <property type="entry name" value="Helicase_C-like"/>
</dbReference>
<evidence type="ECO:0000256" key="5">
    <source>
        <dbReference type="ARBA" id="ARBA00022801"/>
    </source>
</evidence>
<dbReference type="SMART" id="SM00490">
    <property type="entry name" value="HELICc"/>
    <property type="match status" value="1"/>
</dbReference>
<dbReference type="InterPro" id="IPR047112">
    <property type="entry name" value="RecG/Mfd"/>
</dbReference>
<evidence type="ECO:0000256" key="8">
    <source>
        <dbReference type="ARBA" id="ARBA00023125"/>
    </source>
</evidence>
<dbReference type="EC" id="5.6.2.4" evidence="13 15"/>
<evidence type="ECO:0000259" key="16">
    <source>
        <dbReference type="PROSITE" id="PS51192"/>
    </source>
</evidence>
<keyword evidence="6 15" id="KW-0347">Helicase</keyword>
<comment type="catalytic activity">
    <reaction evidence="14 15">
        <text>ATP + H2O = ADP + phosphate + H(+)</text>
        <dbReference type="Rhea" id="RHEA:13065"/>
        <dbReference type="ChEBI" id="CHEBI:15377"/>
        <dbReference type="ChEBI" id="CHEBI:15378"/>
        <dbReference type="ChEBI" id="CHEBI:30616"/>
        <dbReference type="ChEBI" id="CHEBI:43474"/>
        <dbReference type="ChEBI" id="CHEBI:456216"/>
        <dbReference type="EC" id="5.6.2.4"/>
    </reaction>
</comment>
<dbReference type="Pfam" id="PF00271">
    <property type="entry name" value="Helicase_C"/>
    <property type="match status" value="1"/>
</dbReference>
<dbReference type="CDD" id="cd17992">
    <property type="entry name" value="DEXHc_RecG"/>
    <property type="match status" value="1"/>
</dbReference>
<dbReference type="InterPro" id="IPR027417">
    <property type="entry name" value="P-loop_NTPase"/>
</dbReference>
<comment type="function">
    <text evidence="15">Plays a critical role in recombination and DNA repair. Helps process Holliday junction intermediates to mature products by catalyzing branch migration. Has replication fork regression activity, unwinds stalled or blocked replication forks to make a HJ that can be resolved. Has a DNA unwinding activity characteristic of a DNA helicase with 3'-5' polarity.</text>
</comment>
<evidence type="ECO:0000256" key="14">
    <source>
        <dbReference type="ARBA" id="ARBA00048988"/>
    </source>
</evidence>
<dbReference type="CDD" id="cd04488">
    <property type="entry name" value="RecG_wedge_OBF"/>
    <property type="match status" value="1"/>
</dbReference>
<dbReference type="InterPro" id="IPR033454">
    <property type="entry name" value="RecG_wedge"/>
</dbReference>
<dbReference type="PROSITE" id="PS51192">
    <property type="entry name" value="HELICASE_ATP_BIND_1"/>
    <property type="match status" value="1"/>
</dbReference>
<evidence type="ECO:0000256" key="10">
    <source>
        <dbReference type="ARBA" id="ARBA00023204"/>
    </source>
</evidence>
<dbReference type="GO" id="GO:0006281">
    <property type="term" value="P:DNA repair"/>
    <property type="evidence" value="ECO:0007669"/>
    <property type="project" value="UniProtKB-UniRule"/>
</dbReference>
<sequence length="685" mass="77788">MDQDSLIINLKGVGEKTSALFHKIGIDTVEDLISYYPRDYDVYKEPVLISGIKSDETVAVEGIIIKNIEIKKIRSLTIVTTAIKDESGALNITWYNMPFLKNAIKQGSHLILRGRINNKNGRLTMEQPQIFQLEEYKSVLKVMQPKYSLIAGITNHTITKAVRQAMEQNITVVEYLPKYIRKQFHLAEYNFAVENIHFPNNMEDLIIARNRLVFDEFFLFILAIRQLKEKKEAAINHFELFKVSDTQKLIQMLPYRLTNAQLKVWDEIEQDLIGETVMNRLVQGDVGSGKTIIAILGILMVISCGYQGAFMVPTEVLAKQQYNSITELFMLYQFPYKAVLLTGSMTAKEKREVYRQIEKGEAQVIVGTHALIQEKVQYKNLALVVTDEQHRFGVRQRETLSKKGQDPHVLVMSATPIPRTLAIILYGDLDVSVIDELPAERQVIKNCVVNSGYRQTAYQFIKKEVESGRQAYIICPMVEESENIEVENVVEYAQLLKTQLPANIRIEYLHGKMKAKDKNNIMEQFGANEIQVLVSTTVVEVGVNVVNATVMMIENAERFGLAQLHQLRGRVGRGKHQSYCILVNGSDSKASKKRLEILNKSNDGFFIASEDLKLRGPGDLFGIRQSGLLEFKIGDVFTDASVLQNASEAATVILDKDRNLEMPENKRLREKIDQYMKLGLSNLSL</sequence>
<dbReference type="Pfam" id="PF19833">
    <property type="entry name" value="RecG_dom3_C"/>
    <property type="match status" value="1"/>
</dbReference>
<dbReference type="PANTHER" id="PTHR47964">
    <property type="entry name" value="ATP-DEPENDENT DNA HELICASE HOMOLOG RECG, CHLOROPLASTIC"/>
    <property type="match status" value="1"/>
</dbReference>
<dbReference type="Gene3D" id="3.40.50.300">
    <property type="entry name" value="P-loop containing nucleotide triphosphate hydrolases"/>
    <property type="match status" value="2"/>
</dbReference>
<dbReference type="InterPro" id="IPR004609">
    <property type="entry name" value="ATP-dep_DNA_helicase_RecG"/>
</dbReference>
<dbReference type="AlphaFoldDB" id="A0A318F0J8"/>
<evidence type="ECO:0000256" key="12">
    <source>
        <dbReference type="ARBA" id="ARBA00034617"/>
    </source>
</evidence>
<dbReference type="InterPro" id="IPR011545">
    <property type="entry name" value="DEAD/DEAH_box_helicase_dom"/>
</dbReference>
<dbReference type="GO" id="GO:0016887">
    <property type="term" value="F:ATP hydrolysis activity"/>
    <property type="evidence" value="ECO:0007669"/>
    <property type="project" value="RHEA"/>
</dbReference>
<evidence type="ECO:0000256" key="4">
    <source>
        <dbReference type="ARBA" id="ARBA00022763"/>
    </source>
</evidence>
<dbReference type="Proteomes" id="UP000247523">
    <property type="component" value="Unassembled WGS sequence"/>
</dbReference>
<dbReference type="GO" id="GO:0005524">
    <property type="term" value="F:ATP binding"/>
    <property type="evidence" value="ECO:0007669"/>
    <property type="project" value="UniProtKB-KW"/>
</dbReference>
<proteinExistence type="inferred from homology"/>
<dbReference type="InterPro" id="IPR012340">
    <property type="entry name" value="NA-bd_OB-fold"/>
</dbReference>
<keyword evidence="8" id="KW-0238">DNA-binding</keyword>
<dbReference type="GO" id="GO:0006310">
    <property type="term" value="P:DNA recombination"/>
    <property type="evidence" value="ECO:0007669"/>
    <property type="project" value="UniProtKB-UniRule"/>
</dbReference>
<dbReference type="Gene3D" id="2.40.50.140">
    <property type="entry name" value="Nucleic acid-binding proteins"/>
    <property type="match status" value="1"/>
</dbReference>
<keyword evidence="10 15" id="KW-0234">DNA repair</keyword>
<name>A0A318F0J8_9FIRM</name>
<dbReference type="NCBIfam" id="NF008168">
    <property type="entry name" value="PRK10917.2-2"/>
    <property type="match status" value="1"/>
</dbReference>
<evidence type="ECO:0000256" key="13">
    <source>
        <dbReference type="ARBA" id="ARBA00034808"/>
    </source>
</evidence>
<evidence type="ECO:0000256" key="15">
    <source>
        <dbReference type="RuleBase" id="RU363016"/>
    </source>
</evidence>
<evidence type="ECO:0000256" key="7">
    <source>
        <dbReference type="ARBA" id="ARBA00022840"/>
    </source>
</evidence>
<keyword evidence="9 15" id="KW-0233">DNA recombination</keyword>
<evidence type="ECO:0000256" key="9">
    <source>
        <dbReference type="ARBA" id="ARBA00023172"/>
    </source>
</evidence>
<dbReference type="PANTHER" id="PTHR47964:SF1">
    <property type="entry name" value="ATP-DEPENDENT DNA HELICASE HOMOLOG RECG, CHLOROPLASTIC"/>
    <property type="match status" value="1"/>
</dbReference>
<evidence type="ECO:0000313" key="18">
    <source>
        <dbReference type="EMBL" id="PXV95418.1"/>
    </source>
</evidence>
<evidence type="ECO:0000256" key="3">
    <source>
        <dbReference type="ARBA" id="ARBA00022741"/>
    </source>
</evidence>
<dbReference type="SUPFAM" id="SSF50249">
    <property type="entry name" value="Nucleic acid-binding proteins"/>
    <property type="match status" value="1"/>
</dbReference>
<evidence type="ECO:0000256" key="11">
    <source>
        <dbReference type="ARBA" id="ARBA00023235"/>
    </source>
</evidence>
<keyword evidence="11" id="KW-0413">Isomerase</keyword>
<dbReference type="Pfam" id="PF17191">
    <property type="entry name" value="RecG_wedge"/>
    <property type="match status" value="1"/>
</dbReference>
<comment type="similarity">
    <text evidence="1 15">Belongs to the helicase family. RecG subfamily.</text>
</comment>
<gene>
    <name evidence="18" type="ORF">C8E03_10147</name>
</gene>
<protein>
    <recommendedName>
        <fullName evidence="2 15">ATP-dependent DNA helicase RecG</fullName>
        <ecNumber evidence="13 15">5.6.2.4</ecNumber>
    </recommendedName>
</protein>
<keyword evidence="5 15" id="KW-0378">Hydrolase</keyword>
<reference evidence="18 19" key="1">
    <citation type="submission" date="2018-05" db="EMBL/GenBank/DDBJ databases">
        <title>Genomic Encyclopedia of Type Strains, Phase IV (KMG-IV): sequencing the most valuable type-strain genomes for metagenomic binning, comparative biology and taxonomic classification.</title>
        <authorList>
            <person name="Goeker M."/>
        </authorList>
    </citation>
    <scope>NUCLEOTIDE SEQUENCE [LARGE SCALE GENOMIC DNA]</scope>
    <source>
        <strain evidence="18 19">DSM 28816</strain>
    </source>
</reference>
<keyword evidence="7 15" id="KW-0067">ATP-binding</keyword>
<dbReference type="GO" id="GO:0003677">
    <property type="term" value="F:DNA binding"/>
    <property type="evidence" value="ECO:0007669"/>
    <property type="project" value="UniProtKB-KW"/>
</dbReference>
<evidence type="ECO:0000313" key="19">
    <source>
        <dbReference type="Proteomes" id="UP000247523"/>
    </source>
</evidence>
<dbReference type="SUPFAM" id="SSF52540">
    <property type="entry name" value="P-loop containing nucleoside triphosphate hydrolases"/>
    <property type="match status" value="2"/>
</dbReference>
<dbReference type="RefSeq" id="WP_110289944.1">
    <property type="nucleotide sequence ID" value="NZ_QICS01000001.1"/>
</dbReference>
<evidence type="ECO:0000256" key="6">
    <source>
        <dbReference type="ARBA" id="ARBA00022806"/>
    </source>
</evidence>
<dbReference type="InterPro" id="IPR014001">
    <property type="entry name" value="Helicase_ATP-bd"/>
</dbReference>
<dbReference type="Pfam" id="PF00270">
    <property type="entry name" value="DEAD"/>
    <property type="match status" value="1"/>
</dbReference>
<dbReference type="GO" id="GO:0043138">
    <property type="term" value="F:3'-5' DNA helicase activity"/>
    <property type="evidence" value="ECO:0007669"/>
    <property type="project" value="UniProtKB-EC"/>
</dbReference>
<dbReference type="SMART" id="SM00487">
    <property type="entry name" value="DEXDc"/>
    <property type="match status" value="1"/>
</dbReference>
<dbReference type="NCBIfam" id="TIGR00643">
    <property type="entry name" value="recG"/>
    <property type="match status" value="1"/>
</dbReference>
<feature type="domain" description="Helicase C-terminal" evidence="17">
    <location>
        <begin position="456"/>
        <end position="613"/>
    </location>
</feature>
<dbReference type="NCBIfam" id="NF008165">
    <property type="entry name" value="PRK10917.1-3"/>
    <property type="match status" value="1"/>
</dbReference>
<organism evidence="18 19">
    <name type="scientific">Lachnotalea glycerini</name>
    <dbReference type="NCBI Taxonomy" id="1763509"/>
    <lineage>
        <taxon>Bacteria</taxon>
        <taxon>Bacillati</taxon>
        <taxon>Bacillota</taxon>
        <taxon>Clostridia</taxon>
        <taxon>Lachnospirales</taxon>
        <taxon>Lachnospiraceae</taxon>
        <taxon>Lachnotalea</taxon>
    </lineage>
</organism>
<comment type="caution">
    <text evidence="18">The sequence shown here is derived from an EMBL/GenBank/DDBJ whole genome shotgun (WGS) entry which is preliminary data.</text>
</comment>
<evidence type="ECO:0000256" key="1">
    <source>
        <dbReference type="ARBA" id="ARBA00007504"/>
    </source>
</evidence>
<dbReference type="PROSITE" id="PS51194">
    <property type="entry name" value="HELICASE_CTER"/>
    <property type="match status" value="1"/>
</dbReference>